<dbReference type="GeneID" id="32065304"/>
<proteinExistence type="predicted"/>
<sequence>MVWTSRDFLLGVHLIAAIMWVGGVAFIGWAVYPASQFMPPLERRQFFRSLMQWSHRPLAAASAVVIATGIWLGTAAGPINRWADVWQTAYGRVWLTALLTGIATLAWGMFVGYRKAMTVFSNEDLWRQANGGDDAPLKKAMTSIIAVQSVEAAGFVVLIVCMLLLS</sequence>
<accession>A0A2Z3N7J2</accession>
<organism evidence="1 2">
    <name type="scientific">Geobacillus thermoleovorans</name>
    <name type="common">Bacillus thermoleovorans</name>
    <dbReference type="NCBI Taxonomy" id="33941"/>
    <lineage>
        <taxon>Bacteria</taxon>
        <taxon>Bacillati</taxon>
        <taxon>Bacillota</taxon>
        <taxon>Bacilli</taxon>
        <taxon>Bacillales</taxon>
        <taxon>Anoxybacillaceae</taxon>
        <taxon>Geobacillus</taxon>
        <taxon>Geobacillus thermoleovorans group</taxon>
    </lineage>
</organism>
<dbReference type="RefSeq" id="WP_014196991.1">
    <property type="nucleotide sequence ID" value="NZ_CP014335.1"/>
</dbReference>
<reference evidence="2" key="1">
    <citation type="submission" date="2018-02" db="EMBL/GenBank/DDBJ databases">
        <title>The complete genome of bacterial strain SGAirxxxx.</title>
        <authorList>
            <person name="Schuster S.C."/>
        </authorList>
    </citation>
    <scope>NUCLEOTIDE SEQUENCE [LARGE SCALE GENOMIC DNA]</scope>
    <source>
        <strain evidence="2">SGAir0734</strain>
    </source>
</reference>
<evidence type="ECO:0000313" key="1">
    <source>
        <dbReference type="EMBL" id="AWO74451.1"/>
    </source>
</evidence>
<dbReference type="KEGG" id="gtk:GT3570_16795"/>
<protein>
    <submittedName>
        <fullName evidence="1">Uncharacterized protein</fullName>
    </submittedName>
</protein>
<evidence type="ECO:0000313" key="2">
    <source>
        <dbReference type="Proteomes" id="UP000246996"/>
    </source>
</evidence>
<dbReference type="EMBL" id="CP027303">
    <property type="protein sequence ID" value="AWO74451.1"/>
    <property type="molecule type" value="Genomic_DNA"/>
</dbReference>
<name>A0A2Z3N7J2_GEOTH</name>
<dbReference type="AlphaFoldDB" id="A0A2Z3N7J2"/>
<dbReference type="Proteomes" id="UP000246996">
    <property type="component" value="Chromosome"/>
</dbReference>
<gene>
    <name evidence="1" type="ORF">C1N76_07970</name>
</gene>